<evidence type="ECO:0000256" key="9">
    <source>
        <dbReference type="ARBA" id="ARBA00022679"/>
    </source>
</evidence>
<dbReference type="NCBIfam" id="TIGR01123">
    <property type="entry name" value="ilvE_II"/>
    <property type="match status" value="1"/>
</dbReference>
<dbReference type="GO" id="GO:0004084">
    <property type="term" value="F:branched-chain-amino-acid transaminase activity"/>
    <property type="evidence" value="ECO:0007669"/>
    <property type="project" value="UniProtKB-EC"/>
</dbReference>
<comment type="catalytic activity">
    <reaction evidence="13">
        <text>L-isoleucine + 2-oxoglutarate = (S)-3-methyl-2-oxopentanoate + L-glutamate</text>
        <dbReference type="Rhea" id="RHEA:24801"/>
        <dbReference type="ChEBI" id="CHEBI:16810"/>
        <dbReference type="ChEBI" id="CHEBI:29985"/>
        <dbReference type="ChEBI" id="CHEBI:35146"/>
        <dbReference type="ChEBI" id="CHEBI:58045"/>
        <dbReference type="EC" id="2.6.1.42"/>
    </reaction>
</comment>
<evidence type="ECO:0000256" key="6">
    <source>
        <dbReference type="ARBA" id="ARBA00013053"/>
    </source>
</evidence>
<keyword evidence="7 16" id="KW-0032">Aminotransferase</keyword>
<dbReference type="Gene3D" id="3.30.470.10">
    <property type="match status" value="1"/>
</dbReference>
<feature type="modified residue" description="N6-(pyridoxal phosphate)lysine" evidence="15">
    <location>
        <position position="194"/>
    </location>
</feature>
<dbReference type="PANTHER" id="PTHR11825">
    <property type="entry name" value="SUBGROUP IIII AMINOTRANSFERASE"/>
    <property type="match status" value="1"/>
</dbReference>
<sequence>MEIKVIETENPKKKPDEGNLPFGTCFTDHMFTMEYTEGLGWHDAQILPYGPIALEPACSVFHYAQEVFEGLKAYKTEDGSIQLFRPTENLARMNRSNERMCIPQIDEAFVLDALKQLVALEKDWIPTAPGTSLYIRPFVFATDPYIGVRVSQTYKFFIILCPVGAYYETGLKPAMMHIEKVYARTVVGGTGEAKCGGNYAGSLAASAKAHEAGYEETLWLDGATRQNIEEVGSCNVMFKIDGKFVTPKLTGTILPGITRKSIIELLKSWGETVEERVISIKEFVELYHQGKVEEVFGMGTAAVVSPIGRLNFEGEDMIFNNDEIGESAQKIYDTLCGIQRGSEEDTFGWIVKVC</sequence>
<comment type="cofactor">
    <cofactor evidence="1">
        <name>pyridoxal 5'-phosphate</name>
        <dbReference type="ChEBI" id="CHEBI:597326"/>
    </cofactor>
</comment>
<evidence type="ECO:0000256" key="4">
    <source>
        <dbReference type="ARBA" id="ARBA00005072"/>
    </source>
</evidence>
<dbReference type="SUPFAM" id="SSF56752">
    <property type="entry name" value="D-aminoacid aminotransferase-like PLP-dependent enzymes"/>
    <property type="match status" value="1"/>
</dbReference>
<dbReference type="PANTHER" id="PTHR11825:SF44">
    <property type="entry name" value="BRANCHED-CHAIN-AMINO-ACID AMINOTRANSFERASE"/>
    <property type="match status" value="1"/>
</dbReference>
<evidence type="ECO:0000256" key="11">
    <source>
        <dbReference type="ARBA" id="ARBA00023304"/>
    </source>
</evidence>
<accession>A0A1H3K4G7</accession>
<dbReference type="RefSeq" id="WP_090247277.1">
    <property type="nucleotide sequence ID" value="NZ_FNOU01000038.1"/>
</dbReference>
<dbReference type="UniPathway" id="UPA00048">
    <property type="reaction ID" value="UER00073"/>
</dbReference>
<protein>
    <recommendedName>
        <fullName evidence="6">branched-chain-amino-acid transaminase</fullName>
        <ecNumber evidence="6">2.6.1.42</ecNumber>
    </recommendedName>
</protein>
<dbReference type="InterPro" id="IPR043131">
    <property type="entry name" value="BCAT-like_N"/>
</dbReference>
<proteinExistence type="inferred from homology"/>
<dbReference type="InterPro" id="IPR043132">
    <property type="entry name" value="BCAT-like_C"/>
</dbReference>
<keyword evidence="9 16" id="KW-0808">Transferase</keyword>
<evidence type="ECO:0000313" key="16">
    <source>
        <dbReference type="EMBL" id="SDY46645.1"/>
    </source>
</evidence>
<dbReference type="CDD" id="cd01557">
    <property type="entry name" value="BCAT_beta_family"/>
    <property type="match status" value="1"/>
</dbReference>
<dbReference type="NCBIfam" id="NF009897">
    <property type="entry name" value="PRK13357.1"/>
    <property type="match status" value="1"/>
</dbReference>
<evidence type="ECO:0000256" key="1">
    <source>
        <dbReference type="ARBA" id="ARBA00001933"/>
    </source>
</evidence>
<dbReference type="UniPathway" id="UPA00049">
    <property type="reaction ID" value="UER00062"/>
</dbReference>
<dbReference type="Pfam" id="PF01063">
    <property type="entry name" value="Aminotran_4"/>
    <property type="match status" value="1"/>
</dbReference>
<reference evidence="17" key="1">
    <citation type="submission" date="2016-10" db="EMBL/GenBank/DDBJ databases">
        <authorList>
            <person name="Varghese N."/>
            <person name="Submissions S."/>
        </authorList>
    </citation>
    <scope>NUCLEOTIDE SEQUENCE [LARGE SCALE GENOMIC DNA]</scope>
    <source>
        <strain evidence="17">VPI 5359</strain>
    </source>
</reference>
<dbReference type="OrthoDB" id="9804984at2"/>
<dbReference type="GO" id="GO:0009098">
    <property type="term" value="P:L-leucine biosynthetic process"/>
    <property type="evidence" value="ECO:0007669"/>
    <property type="project" value="UniProtKB-UniPathway"/>
</dbReference>
<organism evidence="16 17">
    <name type="scientific">Eubacterium barkeri</name>
    <name type="common">Clostridium barkeri</name>
    <dbReference type="NCBI Taxonomy" id="1528"/>
    <lineage>
        <taxon>Bacteria</taxon>
        <taxon>Bacillati</taxon>
        <taxon>Bacillota</taxon>
        <taxon>Clostridia</taxon>
        <taxon>Eubacteriales</taxon>
        <taxon>Eubacteriaceae</taxon>
        <taxon>Eubacterium</taxon>
    </lineage>
</organism>
<evidence type="ECO:0000256" key="3">
    <source>
        <dbReference type="ARBA" id="ARBA00004931"/>
    </source>
</evidence>
<evidence type="ECO:0000256" key="10">
    <source>
        <dbReference type="ARBA" id="ARBA00022898"/>
    </source>
</evidence>
<comment type="catalytic activity">
    <reaction evidence="14">
        <text>L-leucine + 2-oxoglutarate = 4-methyl-2-oxopentanoate + L-glutamate</text>
        <dbReference type="Rhea" id="RHEA:18321"/>
        <dbReference type="ChEBI" id="CHEBI:16810"/>
        <dbReference type="ChEBI" id="CHEBI:17865"/>
        <dbReference type="ChEBI" id="CHEBI:29985"/>
        <dbReference type="ChEBI" id="CHEBI:57427"/>
        <dbReference type="EC" id="2.6.1.42"/>
    </reaction>
</comment>
<evidence type="ECO:0000256" key="14">
    <source>
        <dbReference type="ARBA" id="ARBA00049229"/>
    </source>
</evidence>
<dbReference type="GO" id="GO:0009097">
    <property type="term" value="P:isoleucine biosynthetic process"/>
    <property type="evidence" value="ECO:0007669"/>
    <property type="project" value="UniProtKB-UniPathway"/>
</dbReference>
<evidence type="ECO:0000256" key="12">
    <source>
        <dbReference type="ARBA" id="ARBA00048212"/>
    </source>
</evidence>
<gene>
    <name evidence="16" type="ORF">SAMN04488579_13812</name>
</gene>
<dbReference type="InterPro" id="IPR036038">
    <property type="entry name" value="Aminotransferase-like"/>
</dbReference>
<keyword evidence="11" id="KW-0100">Branched-chain amino acid biosynthesis</keyword>
<comment type="pathway">
    <text evidence="4">Amino-acid biosynthesis; L-leucine biosynthesis; L-leucine from 3-methyl-2-oxobutanoate: step 4/4.</text>
</comment>
<comment type="pathway">
    <text evidence="3">Amino-acid biosynthesis; L-valine biosynthesis; L-valine from pyruvate: step 4/4.</text>
</comment>
<evidence type="ECO:0000256" key="2">
    <source>
        <dbReference type="ARBA" id="ARBA00004824"/>
    </source>
</evidence>
<dbReference type="InterPro" id="IPR001544">
    <property type="entry name" value="Aminotrans_IV"/>
</dbReference>
<evidence type="ECO:0000313" key="17">
    <source>
        <dbReference type="Proteomes" id="UP000199652"/>
    </source>
</evidence>
<evidence type="ECO:0000256" key="8">
    <source>
        <dbReference type="ARBA" id="ARBA00022605"/>
    </source>
</evidence>
<keyword evidence="8" id="KW-0028">Amino-acid biosynthesis</keyword>
<dbReference type="AlphaFoldDB" id="A0A1H3K4G7"/>
<comment type="pathway">
    <text evidence="2">Amino-acid biosynthesis; L-isoleucine biosynthesis; L-isoleucine from 2-oxobutanoate: step 4/4.</text>
</comment>
<dbReference type="Gene3D" id="3.20.10.10">
    <property type="entry name" value="D-amino Acid Aminotransferase, subunit A, domain 2"/>
    <property type="match status" value="1"/>
</dbReference>
<keyword evidence="17" id="KW-1185">Reference proteome</keyword>
<dbReference type="Proteomes" id="UP000199652">
    <property type="component" value="Unassembled WGS sequence"/>
</dbReference>
<comment type="similarity">
    <text evidence="5">Belongs to the class-IV pyridoxal-phosphate-dependent aminotransferase family.</text>
</comment>
<dbReference type="InterPro" id="IPR033939">
    <property type="entry name" value="BCAT_family"/>
</dbReference>
<evidence type="ECO:0000256" key="5">
    <source>
        <dbReference type="ARBA" id="ARBA00009320"/>
    </source>
</evidence>
<evidence type="ECO:0000256" key="13">
    <source>
        <dbReference type="ARBA" id="ARBA00048798"/>
    </source>
</evidence>
<evidence type="ECO:0000256" key="15">
    <source>
        <dbReference type="PIRSR" id="PIRSR006468-1"/>
    </source>
</evidence>
<dbReference type="UniPathway" id="UPA00047">
    <property type="reaction ID" value="UER00058"/>
</dbReference>
<dbReference type="EMBL" id="FNOU01000038">
    <property type="protein sequence ID" value="SDY46645.1"/>
    <property type="molecule type" value="Genomic_DNA"/>
</dbReference>
<dbReference type="GO" id="GO:0009099">
    <property type="term" value="P:L-valine biosynthetic process"/>
    <property type="evidence" value="ECO:0007669"/>
    <property type="project" value="UniProtKB-UniPathway"/>
</dbReference>
<comment type="catalytic activity">
    <reaction evidence="12">
        <text>L-valine + 2-oxoglutarate = 3-methyl-2-oxobutanoate + L-glutamate</text>
        <dbReference type="Rhea" id="RHEA:24813"/>
        <dbReference type="ChEBI" id="CHEBI:11851"/>
        <dbReference type="ChEBI" id="CHEBI:16810"/>
        <dbReference type="ChEBI" id="CHEBI:29985"/>
        <dbReference type="ChEBI" id="CHEBI:57762"/>
        <dbReference type="EC" id="2.6.1.42"/>
    </reaction>
</comment>
<dbReference type="STRING" id="1528.SAMN04488579_13812"/>
<name>A0A1H3K4G7_EUBBA</name>
<dbReference type="EC" id="2.6.1.42" evidence="6"/>
<dbReference type="InterPro" id="IPR005786">
    <property type="entry name" value="B_amino_transII"/>
</dbReference>
<dbReference type="PIRSF" id="PIRSF006468">
    <property type="entry name" value="BCAT1"/>
    <property type="match status" value="1"/>
</dbReference>
<evidence type="ECO:0000256" key="7">
    <source>
        <dbReference type="ARBA" id="ARBA00022576"/>
    </source>
</evidence>
<keyword evidence="10" id="KW-0663">Pyridoxal phosphate</keyword>